<gene>
    <name evidence="1" type="ORF">Eint_041430</name>
</gene>
<dbReference type="KEGG" id="ein:Eint_041430"/>
<reference evidence="1 2" key="2">
    <citation type="journal article" date="2012" name="Proc. Natl. Acad. Sci. U.S.A.">
        <title>Gain and loss of multiple functionally related, horizontally transferred genes in the reduced genomes of two microsporidian parasites.</title>
        <authorList>
            <person name="Pombert J.-F."/>
            <person name="Selman M."/>
            <person name="Burki F."/>
            <person name="Bardell F.T."/>
            <person name="Farinelli L."/>
            <person name="Solter L.F."/>
            <person name="Whitman D.W."/>
            <person name="Weiss L.M."/>
            <person name="Corradi N."/>
            <person name="Keeling P.J."/>
        </authorList>
    </citation>
    <scope>NUCLEOTIDE SEQUENCE [LARGE SCALE GENOMIC DNA]</scope>
    <source>
        <strain evidence="1 2">ATCC 50506</strain>
    </source>
</reference>
<dbReference type="AlphaFoldDB" id="E0S6U5"/>
<dbReference type="VEuPathDB" id="MicrosporidiaDB:Eint_041430"/>
<evidence type="ECO:0000313" key="2">
    <source>
        <dbReference type="Proteomes" id="UP000002313"/>
    </source>
</evidence>
<organism evidence="1 2">
    <name type="scientific">Encephalitozoon intestinalis (strain ATCC 50506)</name>
    <name type="common">Microsporidian parasite</name>
    <name type="synonym">Septata intestinalis</name>
    <dbReference type="NCBI Taxonomy" id="876142"/>
    <lineage>
        <taxon>Eukaryota</taxon>
        <taxon>Fungi</taxon>
        <taxon>Fungi incertae sedis</taxon>
        <taxon>Microsporidia</taxon>
        <taxon>Unikaryonidae</taxon>
        <taxon>Encephalitozoon</taxon>
    </lineage>
</organism>
<proteinExistence type="predicted"/>
<dbReference type="OrthoDB" id="2189728at2759"/>
<dbReference type="EMBL" id="CP001945">
    <property type="protein sequence ID" value="ADM11430.1"/>
    <property type="molecule type" value="Genomic_DNA"/>
</dbReference>
<accession>E0S6U5</accession>
<dbReference type="Proteomes" id="UP000002313">
    <property type="component" value="Chromosome IV"/>
</dbReference>
<reference evidence="1 2" key="1">
    <citation type="journal article" date="2010" name="Nat. Commun.">
        <title>The complete sequence of the smallest known nuclear genome from the microsporidian Encephalitozoon intestinalis.</title>
        <authorList>
            <person name="Corradi N."/>
            <person name="Pombert J.-F."/>
            <person name="Farinelli L."/>
            <person name="Didier E.S."/>
            <person name="Keeling P.J."/>
        </authorList>
    </citation>
    <scope>NUCLEOTIDE SEQUENCE [LARGE SCALE GENOMIC DNA]</scope>
    <source>
        <strain evidence="1 2">ATCC 50506</strain>
    </source>
</reference>
<name>E0S6U5_ENCIT</name>
<protein>
    <submittedName>
        <fullName evidence="1">Uncharacterized protein</fullName>
    </submittedName>
</protein>
<evidence type="ECO:0000313" key="1">
    <source>
        <dbReference type="EMBL" id="ADM11430.1"/>
    </source>
</evidence>
<dbReference type="GeneID" id="9699033"/>
<dbReference type="HOGENOM" id="CLU_804174_0_0_1"/>
<dbReference type="RefSeq" id="XP_003072790.1">
    <property type="nucleotide sequence ID" value="XM_003072744.1"/>
</dbReference>
<keyword evidence="2" id="KW-1185">Reference proteome</keyword>
<sequence length="345" mass="39954">MEEYTLCSSSTEQGEIPVIHIKRFKEAPPLFPRNKSQLQYMYLPNKSLFIGPNTIPRSSDYQVNVLTTKLKKRLKHDLSHPFLCLSMNSDRSFFEGRFTFVSTVQIPESVEEMCFVKGKERIVHVKEKTDVNTDVRKEIKFDHIKDKQNDSYKDVCQDFLLGKLLEGIGDKKINIIIRDSTINNILSKEAYIHFYVKKKDEKLYIVFDEVYTREVKYYDYLSKYGEEVVRSLKSSETRMYSSSEAVVVVYSSTLFYDSSGLHRLFSGIDVEKSIDMVVNIEDVRAVKSSGSLGDELKVLFGIKFEEGEYVLNDKKIYVLEPSGEKFKFNGVVFTDFMDSQEPISD</sequence>